<keyword evidence="4 7" id="KW-0863">Zinc-finger</keyword>
<evidence type="ECO:0000256" key="7">
    <source>
        <dbReference type="PROSITE-ProRule" id="PRU00042"/>
    </source>
</evidence>
<dbReference type="EMBL" id="LNIX01000027">
    <property type="protein sequence ID" value="OXA42143.1"/>
    <property type="molecule type" value="Genomic_DNA"/>
</dbReference>
<evidence type="ECO:0000313" key="10">
    <source>
        <dbReference type="EMBL" id="OXA42143.1"/>
    </source>
</evidence>
<dbReference type="GO" id="GO:0000981">
    <property type="term" value="F:DNA-binding transcription factor activity, RNA polymerase II-specific"/>
    <property type="evidence" value="ECO:0007669"/>
    <property type="project" value="TreeGrafter"/>
</dbReference>
<evidence type="ECO:0000256" key="4">
    <source>
        <dbReference type="ARBA" id="ARBA00022771"/>
    </source>
</evidence>
<keyword evidence="11" id="KW-1185">Reference proteome</keyword>
<evidence type="ECO:0000256" key="6">
    <source>
        <dbReference type="ARBA" id="ARBA00023242"/>
    </source>
</evidence>
<dbReference type="PANTHER" id="PTHR24394">
    <property type="entry name" value="ZINC FINGER PROTEIN"/>
    <property type="match status" value="1"/>
</dbReference>
<evidence type="ECO:0000256" key="2">
    <source>
        <dbReference type="ARBA" id="ARBA00022723"/>
    </source>
</evidence>
<evidence type="ECO:0000256" key="8">
    <source>
        <dbReference type="SAM" id="MobiDB-lite"/>
    </source>
</evidence>
<protein>
    <submittedName>
        <fullName evidence="10">Zinc finger protein 1</fullName>
    </submittedName>
</protein>
<feature type="domain" description="C2H2-type" evidence="9">
    <location>
        <begin position="488"/>
        <end position="516"/>
    </location>
</feature>
<dbReference type="SMART" id="SM00355">
    <property type="entry name" value="ZnF_C2H2"/>
    <property type="match status" value="8"/>
</dbReference>
<keyword evidence="6" id="KW-0539">Nucleus</keyword>
<dbReference type="PANTHER" id="PTHR24394:SF0">
    <property type="entry name" value="ZINC FINGER AND BTB DOMAIN-CONTAINING PROTEIN 40"/>
    <property type="match status" value="1"/>
</dbReference>
<dbReference type="OMA" id="HKETHAS"/>
<feature type="compositionally biased region" description="Basic residues" evidence="8">
    <location>
        <begin position="363"/>
        <end position="375"/>
    </location>
</feature>
<accession>A0A226DAF0</accession>
<keyword evidence="5" id="KW-0862">Zinc</keyword>
<feature type="domain" description="C2H2-type" evidence="9">
    <location>
        <begin position="609"/>
        <end position="637"/>
    </location>
</feature>
<feature type="compositionally biased region" description="Basic residues" evidence="8">
    <location>
        <begin position="310"/>
        <end position="330"/>
    </location>
</feature>
<evidence type="ECO:0000256" key="1">
    <source>
        <dbReference type="ARBA" id="ARBA00004123"/>
    </source>
</evidence>
<dbReference type="Proteomes" id="UP000198287">
    <property type="component" value="Unassembled WGS sequence"/>
</dbReference>
<dbReference type="OrthoDB" id="6077919at2759"/>
<evidence type="ECO:0000256" key="3">
    <source>
        <dbReference type="ARBA" id="ARBA00022737"/>
    </source>
</evidence>
<dbReference type="GO" id="GO:0005634">
    <property type="term" value="C:nucleus"/>
    <property type="evidence" value="ECO:0007669"/>
    <property type="project" value="UniProtKB-SubCell"/>
</dbReference>
<dbReference type="SUPFAM" id="SSF57667">
    <property type="entry name" value="beta-beta-alpha zinc fingers"/>
    <property type="match status" value="3"/>
</dbReference>
<dbReference type="FunFam" id="3.30.160.60:FF:001049">
    <property type="entry name" value="zinc finger protein 319"/>
    <property type="match status" value="1"/>
</dbReference>
<proteinExistence type="predicted"/>
<dbReference type="PROSITE" id="PS00028">
    <property type="entry name" value="ZINC_FINGER_C2H2_1"/>
    <property type="match status" value="3"/>
</dbReference>
<feature type="domain" description="C2H2-type" evidence="9">
    <location>
        <begin position="459"/>
        <end position="487"/>
    </location>
</feature>
<comment type="subcellular location">
    <subcellularLocation>
        <location evidence="1">Nucleus</location>
    </subcellularLocation>
</comment>
<evidence type="ECO:0000259" key="9">
    <source>
        <dbReference type="PROSITE" id="PS50157"/>
    </source>
</evidence>
<dbReference type="InterPro" id="IPR013087">
    <property type="entry name" value="Znf_C2H2_type"/>
</dbReference>
<keyword evidence="2" id="KW-0479">Metal-binding</keyword>
<feature type="domain" description="C2H2-type" evidence="9">
    <location>
        <begin position="638"/>
        <end position="669"/>
    </location>
</feature>
<dbReference type="Gene3D" id="3.30.160.60">
    <property type="entry name" value="Classic Zinc Finger"/>
    <property type="match status" value="4"/>
</dbReference>
<organism evidence="10 11">
    <name type="scientific">Folsomia candida</name>
    <name type="common">Springtail</name>
    <dbReference type="NCBI Taxonomy" id="158441"/>
    <lineage>
        <taxon>Eukaryota</taxon>
        <taxon>Metazoa</taxon>
        <taxon>Ecdysozoa</taxon>
        <taxon>Arthropoda</taxon>
        <taxon>Hexapoda</taxon>
        <taxon>Collembola</taxon>
        <taxon>Entomobryomorpha</taxon>
        <taxon>Isotomoidea</taxon>
        <taxon>Isotomidae</taxon>
        <taxon>Proisotominae</taxon>
        <taxon>Folsomia</taxon>
    </lineage>
</organism>
<dbReference type="GO" id="GO:0008270">
    <property type="term" value="F:zinc ion binding"/>
    <property type="evidence" value="ECO:0007669"/>
    <property type="project" value="UniProtKB-KW"/>
</dbReference>
<sequence length="690" mass="78027">MGSKIDPKELHAVKIVCQPIMTYKTILNQFQNEKIVISNDPMSKIKDSVEKGTRQEIFDVATSVERMLPGLNFLNLLLSTHNCVLFTFQIGLTNVWSLAPLIFEMVSMVCFLCSQVIPTTIPSTAPLDNKEIRKIVPISLLLELLSSSSPCSPTCRSRKKIAPQFAENFESCEFCPACAPMISEMEEIRSQISILEGQMGQKVSIIQDMLVNSLSVEGQSDDKITQLRTSVLKTMRGDKTEQDGNVVLENVAVKVEADEGNLFLDENYETFDYPNSFSGMELNSEETDPLKLEGEDNDDYDESSFCIHPQPRKRRGRGRPVKPKTRRGRPPKSQSVGKEKVSPSPRGDKAAKSEENSKPPPDRKRRSNRPKKKVVPQKVKTPIRVPVKNRKFRDVLICRYCEKSFVAEYTLNYHIARHHHIPCSKSGCSAKFGSEKEKNAHIKEVHRTPKKLPVPNPDHVCHICRKKFKHNDSLRSHVRRRHDESKRPQCETCGEKFLHESTLQSHRVREHGADHLVCDECGSIFSAGITTTQNAAFGNKAAQMARNDYRAQCGASFYVKRDLELHLSSHSSQRENPCPHCELVFKNKEQVRAHVKRIHTVGYVTPTPHKCAQCGKSFQYPVHLKAHVLQVHTGERPFICDQCGKGFASKSLLSVHLKRICGVDVAVKKDRLPRSKRDSFQGKVKEEADT</sequence>
<dbReference type="InterPro" id="IPR036236">
    <property type="entry name" value="Znf_C2H2_sf"/>
</dbReference>
<name>A0A226DAF0_FOLCA</name>
<dbReference type="Pfam" id="PF00096">
    <property type="entry name" value="zf-C2H2"/>
    <property type="match status" value="4"/>
</dbReference>
<evidence type="ECO:0000313" key="11">
    <source>
        <dbReference type="Proteomes" id="UP000198287"/>
    </source>
</evidence>
<dbReference type="FunFam" id="3.30.160.60:FF:000100">
    <property type="entry name" value="Zinc finger 45-like"/>
    <property type="match status" value="1"/>
</dbReference>
<evidence type="ECO:0000256" key="5">
    <source>
        <dbReference type="ARBA" id="ARBA00022833"/>
    </source>
</evidence>
<dbReference type="PROSITE" id="PS50157">
    <property type="entry name" value="ZINC_FINGER_C2H2_2"/>
    <property type="match status" value="4"/>
</dbReference>
<gene>
    <name evidence="10" type="ORF">Fcan01_23248</name>
</gene>
<feature type="compositionally biased region" description="Basic and acidic residues" evidence="8">
    <location>
        <begin position="337"/>
        <end position="362"/>
    </location>
</feature>
<keyword evidence="3" id="KW-0677">Repeat</keyword>
<dbReference type="AlphaFoldDB" id="A0A226DAF0"/>
<comment type="caution">
    <text evidence="10">The sequence shown here is derived from an EMBL/GenBank/DDBJ whole genome shotgun (WGS) entry which is preliminary data.</text>
</comment>
<reference evidence="10 11" key="1">
    <citation type="submission" date="2015-12" db="EMBL/GenBank/DDBJ databases">
        <title>The genome of Folsomia candida.</title>
        <authorList>
            <person name="Faddeeva A."/>
            <person name="Derks M.F."/>
            <person name="Anvar Y."/>
            <person name="Smit S."/>
            <person name="Van Straalen N."/>
            <person name="Roelofs D."/>
        </authorList>
    </citation>
    <scope>NUCLEOTIDE SEQUENCE [LARGE SCALE GENOMIC DNA]</scope>
    <source>
        <strain evidence="10 11">VU population</strain>
        <tissue evidence="10">Whole body</tissue>
    </source>
</reference>
<feature type="region of interest" description="Disordered" evidence="8">
    <location>
        <begin position="274"/>
        <end position="378"/>
    </location>
</feature>